<dbReference type="GO" id="GO:0006508">
    <property type="term" value="P:proteolysis"/>
    <property type="evidence" value="ECO:0007669"/>
    <property type="project" value="UniProtKB-KW"/>
</dbReference>
<comment type="cofactor">
    <cofactor evidence="8">
        <name>a divalent metal cation</name>
        <dbReference type="ChEBI" id="CHEBI:60240"/>
    </cofactor>
    <text evidence="8">Binds 2 divalent metal cations per subunit.</text>
</comment>
<feature type="binding site" evidence="8">
    <location>
        <position position="239"/>
    </location>
    <ligand>
        <name>Zn(2+)</name>
        <dbReference type="ChEBI" id="CHEBI:29105"/>
        <label>1</label>
    </ligand>
</feature>
<dbReference type="InterPro" id="IPR008007">
    <property type="entry name" value="Peptidase_M42"/>
</dbReference>
<evidence type="ECO:0000313" key="10">
    <source>
        <dbReference type="Proteomes" id="UP000281915"/>
    </source>
</evidence>
<feature type="binding site" evidence="8">
    <location>
        <position position="184"/>
    </location>
    <ligand>
        <name>Zn(2+)</name>
        <dbReference type="ChEBI" id="CHEBI:29105"/>
        <label>1</label>
    </ligand>
</feature>
<feature type="binding site" evidence="8">
    <location>
        <position position="72"/>
    </location>
    <ligand>
        <name>Zn(2+)</name>
        <dbReference type="ChEBI" id="CHEBI:29105"/>
        <label>1</label>
    </ligand>
</feature>
<evidence type="ECO:0000256" key="1">
    <source>
        <dbReference type="ARBA" id="ARBA00006272"/>
    </source>
</evidence>
<dbReference type="PANTHER" id="PTHR32481">
    <property type="entry name" value="AMINOPEPTIDASE"/>
    <property type="match status" value="1"/>
</dbReference>
<dbReference type="SUPFAM" id="SSF53187">
    <property type="entry name" value="Zn-dependent exopeptidases"/>
    <property type="match status" value="1"/>
</dbReference>
<feature type="binding site" evidence="8">
    <location>
        <position position="217"/>
    </location>
    <ligand>
        <name>Zn(2+)</name>
        <dbReference type="ChEBI" id="CHEBI:29105"/>
        <label>2</label>
    </ligand>
</feature>
<dbReference type="SUPFAM" id="SSF101821">
    <property type="entry name" value="Aminopeptidase/glucanase lid domain"/>
    <property type="match status" value="1"/>
</dbReference>
<organism evidence="9 10">
    <name type="scientific">Brevibacillus panacihumi</name>
    <dbReference type="NCBI Taxonomy" id="497735"/>
    <lineage>
        <taxon>Bacteria</taxon>
        <taxon>Bacillati</taxon>
        <taxon>Bacillota</taxon>
        <taxon>Bacilli</taxon>
        <taxon>Bacillales</taxon>
        <taxon>Paenibacillaceae</taxon>
        <taxon>Brevibacillus</taxon>
    </lineage>
</organism>
<evidence type="ECO:0000313" key="9">
    <source>
        <dbReference type="EMBL" id="RNB76763.1"/>
    </source>
</evidence>
<dbReference type="InterPro" id="IPR023367">
    <property type="entry name" value="Peptidase_M42_dom2"/>
</dbReference>
<name>A0A3M8CMB2_9BACL</name>
<keyword evidence="4 8" id="KW-0479">Metal-binding</keyword>
<evidence type="ECO:0000256" key="5">
    <source>
        <dbReference type="ARBA" id="ARBA00022801"/>
    </source>
</evidence>
<evidence type="ECO:0000256" key="3">
    <source>
        <dbReference type="ARBA" id="ARBA00022670"/>
    </source>
</evidence>
<dbReference type="Gene3D" id="3.40.630.10">
    <property type="entry name" value="Zn peptidases"/>
    <property type="match status" value="1"/>
</dbReference>
<comment type="similarity">
    <text evidence="1 6">Belongs to the peptidase M42 family.</text>
</comment>
<evidence type="ECO:0000256" key="7">
    <source>
        <dbReference type="PIRSR" id="PIRSR001123-1"/>
    </source>
</evidence>
<accession>A0A3M8CMB2</accession>
<feature type="binding site" evidence="8">
    <location>
        <position position="333"/>
    </location>
    <ligand>
        <name>Zn(2+)</name>
        <dbReference type="ChEBI" id="CHEBI:29105"/>
        <label>2</label>
    </ligand>
</feature>
<dbReference type="GO" id="GO:0004177">
    <property type="term" value="F:aminopeptidase activity"/>
    <property type="evidence" value="ECO:0007669"/>
    <property type="project" value="UniProtKB-UniRule"/>
</dbReference>
<keyword evidence="5" id="KW-0378">Hydrolase</keyword>
<dbReference type="AlphaFoldDB" id="A0A3M8CMB2"/>
<feature type="binding site" evidence="8">
    <location>
        <position position="184"/>
    </location>
    <ligand>
        <name>Zn(2+)</name>
        <dbReference type="ChEBI" id="CHEBI:29105"/>
        <label>2</label>
    </ligand>
</feature>
<evidence type="ECO:0000256" key="2">
    <source>
        <dbReference type="ARBA" id="ARBA00022438"/>
    </source>
</evidence>
<dbReference type="InterPro" id="IPR051464">
    <property type="entry name" value="Peptidase_M42_aminopept"/>
</dbReference>
<dbReference type="GO" id="GO:0046872">
    <property type="term" value="F:metal ion binding"/>
    <property type="evidence" value="ECO:0007669"/>
    <property type="project" value="UniProtKB-UniRule"/>
</dbReference>
<gene>
    <name evidence="9" type="ORF">EDM58_16835</name>
</gene>
<dbReference type="RefSeq" id="WP_122914346.1">
    <property type="nucleotide sequence ID" value="NZ_RHHT01000034.1"/>
</dbReference>
<evidence type="ECO:0000256" key="6">
    <source>
        <dbReference type="PIRNR" id="PIRNR001123"/>
    </source>
</evidence>
<comment type="caution">
    <text evidence="9">The sequence shown here is derived from an EMBL/GenBank/DDBJ whole genome shotgun (WGS) entry which is preliminary data.</text>
</comment>
<evidence type="ECO:0000256" key="4">
    <source>
        <dbReference type="ARBA" id="ARBA00022723"/>
    </source>
</evidence>
<feature type="active site" description="Proton acceptor" evidence="7">
    <location>
        <position position="216"/>
    </location>
</feature>
<proteinExistence type="inferred from homology"/>
<dbReference type="PANTHER" id="PTHR32481:SF12">
    <property type="entry name" value="AMINOPEPTIDASE SGCX-RELATED"/>
    <property type="match status" value="1"/>
</dbReference>
<protein>
    <submittedName>
        <fullName evidence="9">M42 family peptidase</fullName>
    </submittedName>
</protein>
<keyword evidence="2" id="KW-0031">Aminopeptidase</keyword>
<sequence length="367" mass="40392">MRADEWTHLAQRLQGLTEVVSPAGYEDAMIRKVQSELPTGLHEVSVDNLGNVIVQVNKIDEPNPFKVMVFAHMDEVGFIIKKIEEDGFIRVERLGGIPEKSMLGQTVIAETPNGRITGMIGTKSHHLTKPEEKFKLPQVQEAYLDFGFRSKHEALEAGVHVGMPVVYARQFFRRQSLAFSNAIDNRAGCLILLELIDRLVGKSLPCEVVIVFSVQEEFNLRGVIPAVRAVNPDVSITLDLVVAADTPDLKGTADIRLGNGPCLNLYSFHGRGTLGGLIPNPKLVSFVKKVADEEDVTLQYSTFMGGLTDASFSQLENAGIPMIDLAFPTRYTHAPVEAVDLNDLSELIRLLEKLVPAFHAGVDLKRG</sequence>
<dbReference type="PIRSF" id="PIRSF001123">
    <property type="entry name" value="PepA_GA"/>
    <property type="match status" value="1"/>
</dbReference>
<dbReference type="Proteomes" id="UP000281915">
    <property type="component" value="Unassembled WGS sequence"/>
</dbReference>
<dbReference type="Gene3D" id="2.40.30.40">
    <property type="entry name" value="Peptidase M42, domain 2"/>
    <property type="match status" value="1"/>
</dbReference>
<reference evidence="9 10" key="1">
    <citation type="submission" date="2018-10" db="EMBL/GenBank/DDBJ databases">
        <title>Phylogenomics of Brevibacillus.</title>
        <authorList>
            <person name="Dunlap C."/>
        </authorList>
    </citation>
    <scope>NUCLEOTIDE SEQUENCE [LARGE SCALE GENOMIC DNA]</scope>
    <source>
        <strain evidence="9 10">JCM 15085</strain>
    </source>
</reference>
<dbReference type="EMBL" id="RHHT01000034">
    <property type="protein sequence ID" value="RNB76763.1"/>
    <property type="molecule type" value="Genomic_DNA"/>
</dbReference>
<keyword evidence="3" id="KW-0645">Protease</keyword>
<evidence type="ECO:0000256" key="8">
    <source>
        <dbReference type="PIRSR" id="PIRSR001123-2"/>
    </source>
</evidence>
<dbReference type="Pfam" id="PF05343">
    <property type="entry name" value="Peptidase_M42"/>
    <property type="match status" value="1"/>
</dbReference>